<dbReference type="OrthoDB" id="9815782at2"/>
<accession>A0A432VY08</accession>
<evidence type="ECO:0000256" key="8">
    <source>
        <dbReference type="RuleBase" id="RU003993"/>
    </source>
</evidence>
<dbReference type="Pfam" id="PF10502">
    <property type="entry name" value="Peptidase_S26"/>
    <property type="match status" value="1"/>
</dbReference>
<organism evidence="11 12">
    <name type="scientific">Aliidiomarina haloalkalitolerans</name>
    <dbReference type="NCBI Taxonomy" id="859059"/>
    <lineage>
        <taxon>Bacteria</taxon>
        <taxon>Pseudomonadati</taxon>
        <taxon>Pseudomonadota</taxon>
        <taxon>Gammaproteobacteria</taxon>
        <taxon>Alteromonadales</taxon>
        <taxon>Idiomarinaceae</taxon>
        <taxon>Aliidiomarina</taxon>
    </lineage>
</organism>
<gene>
    <name evidence="11" type="primary">lepB</name>
    <name evidence="11" type="ORF">CWE06_01435</name>
</gene>
<dbReference type="AlphaFoldDB" id="A0A432VY08"/>
<dbReference type="EC" id="3.4.21.89" evidence="3 8"/>
<protein>
    <recommendedName>
        <fullName evidence="4 8">Signal peptidase I</fullName>
        <ecNumber evidence="3 8">3.4.21.89</ecNumber>
    </recommendedName>
</protein>
<dbReference type="PANTHER" id="PTHR43390:SF1">
    <property type="entry name" value="CHLOROPLAST PROCESSING PEPTIDASE"/>
    <property type="match status" value="1"/>
</dbReference>
<dbReference type="Gene3D" id="2.10.109.10">
    <property type="entry name" value="Umud Fragment, subunit A"/>
    <property type="match status" value="1"/>
</dbReference>
<dbReference type="PROSITE" id="PS00501">
    <property type="entry name" value="SPASE_I_1"/>
    <property type="match status" value="1"/>
</dbReference>
<dbReference type="CDD" id="cd06530">
    <property type="entry name" value="S26_SPase_I"/>
    <property type="match status" value="1"/>
</dbReference>
<comment type="similarity">
    <text evidence="2 9">Belongs to the peptidase S26 family.</text>
</comment>
<sequence>MTTYYFSLVLVIATVLTGIIWAIDHWLWKPKRQEKVAAAEHQAGVKLDEEAAQRLAPQSALADFSQAAFPVLLAILILRSFVYEPFRIPSGSMLPTLLVGDFILVEKFRYGLRDPIKRHEFLQTGRPDRGDVAVFKYPVDPEIDYIKRVIGLPGDRIVYQDKTFYVQPGCYQQCDDVERIELSQELITSGDFYRQNTPLQRYRETSSHGDYEILVDPSRNIISQGIQWDVPEGHYFFVGDNRDNSLDSRYWGMVNEDLLVGRAVFVWLSLEFERSSTSWLPSWVPSRVRFDRLGRIQ</sequence>
<keyword evidence="8" id="KW-1133">Transmembrane helix</keyword>
<dbReference type="PROSITE" id="PS00761">
    <property type="entry name" value="SPASE_I_3"/>
    <property type="match status" value="1"/>
</dbReference>
<keyword evidence="6 8" id="KW-0378">Hydrolase</keyword>
<evidence type="ECO:0000313" key="11">
    <source>
        <dbReference type="EMBL" id="RUO21547.1"/>
    </source>
</evidence>
<dbReference type="InterPro" id="IPR036286">
    <property type="entry name" value="LexA/Signal_pep-like_sf"/>
</dbReference>
<proteinExistence type="inferred from homology"/>
<evidence type="ECO:0000256" key="2">
    <source>
        <dbReference type="ARBA" id="ARBA00009370"/>
    </source>
</evidence>
<dbReference type="SUPFAM" id="SSF51306">
    <property type="entry name" value="LexA/Signal peptidase"/>
    <property type="match status" value="1"/>
</dbReference>
<evidence type="ECO:0000256" key="9">
    <source>
        <dbReference type="RuleBase" id="RU362042"/>
    </source>
</evidence>
<evidence type="ECO:0000256" key="6">
    <source>
        <dbReference type="ARBA" id="ARBA00022801"/>
    </source>
</evidence>
<comment type="catalytic activity">
    <reaction evidence="1 8">
        <text>Cleavage of hydrophobic, N-terminal signal or leader sequences from secreted and periplasmic proteins.</text>
        <dbReference type="EC" id="3.4.21.89"/>
    </reaction>
</comment>
<keyword evidence="8" id="KW-0472">Membrane</keyword>
<keyword evidence="12" id="KW-1185">Reference proteome</keyword>
<feature type="domain" description="Peptidase S26" evidence="10">
    <location>
        <begin position="63"/>
        <end position="267"/>
    </location>
</feature>
<dbReference type="RefSeq" id="WP_126790528.1">
    <property type="nucleotide sequence ID" value="NZ_PIPI01000001.1"/>
</dbReference>
<feature type="transmembrane region" description="Helical" evidence="8">
    <location>
        <begin position="6"/>
        <end position="23"/>
    </location>
</feature>
<keyword evidence="8" id="KW-0812">Transmembrane</keyword>
<evidence type="ECO:0000256" key="1">
    <source>
        <dbReference type="ARBA" id="ARBA00000677"/>
    </source>
</evidence>
<evidence type="ECO:0000313" key="12">
    <source>
        <dbReference type="Proteomes" id="UP000288212"/>
    </source>
</evidence>
<reference evidence="11 12" key="1">
    <citation type="journal article" date="2011" name="Front. Microbiol.">
        <title>Genomic signatures of strain selection and enhancement in Bacillus atrophaeus var. globigii, a historical biowarfare simulant.</title>
        <authorList>
            <person name="Gibbons H.S."/>
            <person name="Broomall S.M."/>
            <person name="McNew L.A."/>
            <person name="Daligault H."/>
            <person name="Chapman C."/>
            <person name="Bruce D."/>
            <person name="Karavis M."/>
            <person name="Krepps M."/>
            <person name="McGregor P.A."/>
            <person name="Hong C."/>
            <person name="Park K.H."/>
            <person name="Akmal A."/>
            <person name="Feldman A."/>
            <person name="Lin J.S."/>
            <person name="Chang W.E."/>
            <person name="Higgs B.W."/>
            <person name="Demirev P."/>
            <person name="Lindquist J."/>
            <person name="Liem A."/>
            <person name="Fochler E."/>
            <person name="Read T.D."/>
            <person name="Tapia R."/>
            <person name="Johnson S."/>
            <person name="Bishop-Lilly K.A."/>
            <person name="Detter C."/>
            <person name="Han C."/>
            <person name="Sozhamannan S."/>
            <person name="Rosenzweig C.N."/>
            <person name="Skowronski E.W."/>
        </authorList>
    </citation>
    <scope>NUCLEOTIDE SEQUENCE [LARGE SCALE GENOMIC DNA]</scope>
    <source>
        <strain evidence="11 12">AK5</strain>
    </source>
</reference>
<dbReference type="GO" id="GO:0016020">
    <property type="term" value="C:membrane"/>
    <property type="evidence" value="ECO:0007669"/>
    <property type="project" value="UniProtKB-SubCell"/>
</dbReference>
<feature type="active site" evidence="7">
    <location>
        <position position="147"/>
    </location>
</feature>
<evidence type="ECO:0000259" key="10">
    <source>
        <dbReference type="Pfam" id="PF10502"/>
    </source>
</evidence>
<dbReference type="InterPro" id="IPR000223">
    <property type="entry name" value="Pept_S26A_signal_pept_1"/>
</dbReference>
<dbReference type="NCBIfam" id="TIGR02227">
    <property type="entry name" value="sigpep_I_bact"/>
    <property type="match status" value="1"/>
</dbReference>
<dbReference type="GO" id="GO:0004252">
    <property type="term" value="F:serine-type endopeptidase activity"/>
    <property type="evidence" value="ECO:0007669"/>
    <property type="project" value="InterPro"/>
</dbReference>
<comment type="caution">
    <text evidence="9">Lacks conserved residue(s) required for the propagation of feature annotation.</text>
</comment>
<evidence type="ECO:0000256" key="4">
    <source>
        <dbReference type="ARBA" id="ARBA00019232"/>
    </source>
</evidence>
<comment type="subcellular location">
    <subcellularLocation>
        <location evidence="9">Membrane</location>
        <topology evidence="9">Multi-pass membrane protein</topology>
    </subcellularLocation>
</comment>
<evidence type="ECO:0000256" key="7">
    <source>
        <dbReference type="PIRSR" id="PIRSR600223-1"/>
    </source>
</evidence>
<dbReference type="GO" id="GO:0009003">
    <property type="term" value="F:signal peptidase activity"/>
    <property type="evidence" value="ECO:0007669"/>
    <property type="project" value="UniProtKB-EC"/>
</dbReference>
<dbReference type="PANTHER" id="PTHR43390">
    <property type="entry name" value="SIGNAL PEPTIDASE I"/>
    <property type="match status" value="1"/>
</dbReference>
<comment type="caution">
    <text evidence="11">The sequence shown here is derived from an EMBL/GenBank/DDBJ whole genome shotgun (WGS) entry which is preliminary data.</text>
</comment>
<dbReference type="EMBL" id="PIPI01000001">
    <property type="protein sequence ID" value="RUO21547.1"/>
    <property type="molecule type" value="Genomic_DNA"/>
</dbReference>
<dbReference type="InterPro" id="IPR019756">
    <property type="entry name" value="Pept_S26A_signal_pept_1_Ser-AS"/>
</dbReference>
<dbReference type="PRINTS" id="PR00727">
    <property type="entry name" value="LEADERPTASE"/>
</dbReference>
<keyword evidence="5 8" id="KW-0645">Protease</keyword>
<evidence type="ECO:0000256" key="3">
    <source>
        <dbReference type="ARBA" id="ARBA00013208"/>
    </source>
</evidence>
<dbReference type="GO" id="GO:0006465">
    <property type="term" value="P:signal peptide processing"/>
    <property type="evidence" value="ECO:0007669"/>
    <property type="project" value="InterPro"/>
</dbReference>
<feature type="active site" evidence="7">
    <location>
        <position position="92"/>
    </location>
</feature>
<dbReference type="InterPro" id="IPR019533">
    <property type="entry name" value="Peptidase_S26"/>
</dbReference>
<evidence type="ECO:0000256" key="5">
    <source>
        <dbReference type="ARBA" id="ARBA00022670"/>
    </source>
</evidence>
<dbReference type="Proteomes" id="UP000288212">
    <property type="component" value="Unassembled WGS sequence"/>
</dbReference>
<dbReference type="InterPro" id="IPR019758">
    <property type="entry name" value="Pept_S26A_signal_pept_1_CS"/>
</dbReference>
<dbReference type="PROSITE" id="PS00760">
    <property type="entry name" value="SPASE_I_2"/>
    <property type="match status" value="1"/>
</dbReference>
<name>A0A432VY08_9GAMM</name>
<dbReference type="InterPro" id="IPR019757">
    <property type="entry name" value="Pept_S26A_signal_pept_1_Lys-AS"/>
</dbReference>